<protein>
    <submittedName>
        <fullName evidence="1">A nuclease of the HNH/ENDO VII superfamily with conserved WHH</fullName>
    </submittedName>
</protein>
<evidence type="ECO:0000313" key="1">
    <source>
        <dbReference type="EMBL" id="SFC66699.1"/>
    </source>
</evidence>
<evidence type="ECO:0000313" key="2">
    <source>
        <dbReference type="Proteomes" id="UP000182192"/>
    </source>
</evidence>
<dbReference type="PROSITE" id="PS51257">
    <property type="entry name" value="PROKAR_LIPOPROTEIN"/>
    <property type="match status" value="1"/>
</dbReference>
<name>A0A1I1L0W3_RUMAL</name>
<dbReference type="RefSeq" id="WP_074961713.1">
    <property type="nucleotide sequence ID" value="NZ_FOKQ01000017.1"/>
</dbReference>
<dbReference type="OrthoDB" id="1771562at2"/>
<reference evidence="1 2" key="1">
    <citation type="submission" date="2016-10" db="EMBL/GenBank/DDBJ databases">
        <authorList>
            <person name="de Groot N.N."/>
        </authorList>
    </citation>
    <scope>NUCLEOTIDE SEQUENCE [LARGE SCALE GENOMIC DNA]</scope>
    <source>
        <strain evidence="1 2">AR67</strain>
    </source>
</reference>
<dbReference type="Pfam" id="PF14414">
    <property type="entry name" value="WHH"/>
    <property type="match status" value="1"/>
</dbReference>
<dbReference type="InterPro" id="IPR032869">
    <property type="entry name" value="WHH_dom_containing"/>
</dbReference>
<sequence length="786" mass="85647">MNLARKVKAGLSLFTASAMLFSFTGCELGKAKQESSTVSQAEVSKATNVDADVNDINDAFVELNIQPIVVNSVDTLEINVEDIVVNPVNVKGIQNIEVEVIPINDDFITVAHENFVSYYGEDIDLKKFFIDAAIGATAVVVMVTLTTVSGGTATFFGAVLVSEMSKAAVIIGAAIDAAVSGYQAYQEGGDASYIIGHMLNGVAEGFKWSAILAPLTGGISGIKALRAVKYLKKVPGLEQLEDKTARALIKNLAKIIKEAPENLSDDALKKAYKALSKEVTEEITEDIFMQVIKNESAIVSIVQKTDAFGAGKGVRQALQERFWKRAGVTDEVGKTIIKEIKQQSLKNLDDISEPAVKEYINKNMYEFVEYFGGSLSKDFVDSCLKNSISEEAYQAIKETITDEKAYLRLIEKLGTSQTDDILSDSSTLIMLQKRFGADNLANLRNGRAVFNQLSNTAGRTNVTINPDDVVKVMEDLFDGNIDNLAQIEKIDRNIAANLTASRDLISTTFKDMGLVKKSSSLFDDLSVKGLGYAGIDSSVANTIIGDGMTKQKIINDLGQSAYDSLLKNPDLTIQSLALKANVNESLIEEITTDALKSNGLSDDIIKQLIKGDSLGAAEQLTAKQLNDIGNIVADYYKYTDFSTYSNFNRQLAQARGENISAFLKEYQKDFTITNYKYAGNLMSPTGSNANYIKAKYGDIYMSKSGFAIFDDYAIARVKVSDLTGIDTSDIQKANRLHHGTSESIKGYTWHHLEDGETLILIPTELHDAYKHTGGASLIREGLKEAV</sequence>
<gene>
    <name evidence="1" type="ORF">SAMN02910406_02150</name>
</gene>
<dbReference type="Proteomes" id="UP000182192">
    <property type="component" value="Unassembled WGS sequence"/>
</dbReference>
<accession>A0A1I1L0W3</accession>
<dbReference type="EMBL" id="FOKQ01000017">
    <property type="protein sequence ID" value="SFC66699.1"/>
    <property type="molecule type" value="Genomic_DNA"/>
</dbReference>
<dbReference type="AlphaFoldDB" id="A0A1I1L0W3"/>
<proteinExistence type="predicted"/>
<organism evidence="1 2">
    <name type="scientific">Ruminococcus albus</name>
    <dbReference type="NCBI Taxonomy" id="1264"/>
    <lineage>
        <taxon>Bacteria</taxon>
        <taxon>Bacillati</taxon>
        <taxon>Bacillota</taxon>
        <taxon>Clostridia</taxon>
        <taxon>Eubacteriales</taxon>
        <taxon>Oscillospiraceae</taxon>
        <taxon>Ruminococcus</taxon>
    </lineage>
</organism>